<dbReference type="InterPro" id="IPR013083">
    <property type="entry name" value="Znf_RING/FYVE/PHD"/>
</dbReference>
<dbReference type="InterPro" id="IPR018957">
    <property type="entry name" value="Znf_C3HC4_RING-type"/>
</dbReference>
<comment type="caution">
    <text evidence="6">The sequence shown here is derived from an EMBL/GenBank/DDBJ whole genome shotgun (WGS) entry which is preliminary data.</text>
</comment>
<dbReference type="Proteomes" id="UP000631114">
    <property type="component" value="Unassembled WGS sequence"/>
</dbReference>
<evidence type="ECO:0000256" key="1">
    <source>
        <dbReference type="ARBA" id="ARBA00022723"/>
    </source>
</evidence>
<dbReference type="GO" id="GO:0008270">
    <property type="term" value="F:zinc ion binding"/>
    <property type="evidence" value="ECO:0007669"/>
    <property type="project" value="UniProtKB-KW"/>
</dbReference>
<keyword evidence="7" id="KW-1185">Reference proteome</keyword>
<dbReference type="SUPFAM" id="SSF57850">
    <property type="entry name" value="RING/U-box"/>
    <property type="match status" value="1"/>
</dbReference>
<dbReference type="PROSITE" id="PS00518">
    <property type="entry name" value="ZF_RING_1"/>
    <property type="match status" value="1"/>
</dbReference>
<proteinExistence type="predicted"/>
<dbReference type="PROSITE" id="PS50089">
    <property type="entry name" value="ZF_RING_2"/>
    <property type="match status" value="1"/>
</dbReference>
<reference evidence="6 7" key="1">
    <citation type="submission" date="2020-10" db="EMBL/GenBank/DDBJ databases">
        <title>The Coptis chinensis genome and diversification of protoberbering-type alkaloids.</title>
        <authorList>
            <person name="Wang B."/>
            <person name="Shu S."/>
            <person name="Song C."/>
            <person name="Liu Y."/>
        </authorList>
    </citation>
    <scope>NUCLEOTIDE SEQUENCE [LARGE SCALE GENOMIC DNA]</scope>
    <source>
        <strain evidence="6">HL-2020</strain>
        <tissue evidence="6">Leaf</tissue>
    </source>
</reference>
<evidence type="ECO:0000256" key="4">
    <source>
        <dbReference type="PROSITE-ProRule" id="PRU00175"/>
    </source>
</evidence>
<dbReference type="Gene3D" id="3.30.40.10">
    <property type="entry name" value="Zinc/RING finger domain, C3HC4 (zinc finger)"/>
    <property type="match status" value="1"/>
</dbReference>
<keyword evidence="1" id="KW-0479">Metal-binding</keyword>
<evidence type="ECO:0000256" key="2">
    <source>
        <dbReference type="ARBA" id="ARBA00022771"/>
    </source>
</evidence>
<gene>
    <name evidence="6" type="ORF">IFM89_017520</name>
</gene>
<evidence type="ECO:0000259" key="5">
    <source>
        <dbReference type="PROSITE" id="PS50089"/>
    </source>
</evidence>
<name>A0A835LZT5_9MAGN</name>
<dbReference type="PANTHER" id="PTHR47692:SF2">
    <property type="entry name" value="ZINC FINGER RING-TYPE DOMAIN CONTAINING PROTEIN"/>
    <property type="match status" value="1"/>
</dbReference>
<evidence type="ECO:0000256" key="3">
    <source>
        <dbReference type="ARBA" id="ARBA00022833"/>
    </source>
</evidence>
<dbReference type="EMBL" id="JADFTS010000005">
    <property type="protein sequence ID" value="KAF9605501.1"/>
    <property type="molecule type" value="Genomic_DNA"/>
</dbReference>
<protein>
    <recommendedName>
        <fullName evidence="5">RING-type domain-containing protein</fullName>
    </recommendedName>
</protein>
<evidence type="ECO:0000313" key="7">
    <source>
        <dbReference type="Proteomes" id="UP000631114"/>
    </source>
</evidence>
<keyword evidence="2 4" id="KW-0863">Zinc-finger</keyword>
<dbReference type="SMART" id="SM00184">
    <property type="entry name" value="RING"/>
    <property type="match status" value="1"/>
</dbReference>
<evidence type="ECO:0000313" key="6">
    <source>
        <dbReference type="EMBL" id="KAF9605501.1"/>
    </source>
</evidence>
<organism evidence="6 7">
    <name type="scientific">Coptis chinensis</name>
    <dbReference type="NCBI Taxonomy" id="261450"/>
    <lineage>
        <taxon>Eukaryota</taxon>
        <taxon>Viridiplantae</taxon>
        <taxon>Streptophyta</taxon>
        <taxon>Embryophyta</taxon>
        <taxon>Tracheophyta</taxon>
        <taxon>Spermatophyta</taxon>
        <taxon>Magnoliopsida</taxon>
        <taxon>Ranunculales</taxon>
        <taxon>Ranunculaceae</taxon>
        <taxon>Coptidoideae</taxon>
        <taxon>Coptis</taxon>
    </lineage>
</organism>
<keyword evidence="3" id="KW-0862">Zinc</keyword>
<dbReference type="AlphaFoldDB" id="A0A835LZT5"/>
<dbReference type="InterPro" id="IPR017907">
    <property type="entry name" value="Znf_RING_CS"/>
</dbReference>
<dbReference type="Pfam" id="PF00097">
    <property type="entry name" value="zf-C3HC4"/>
    <property type="match status" value="1"/>
</dbReference>
<accession>A0A835LZT5</accession>
<sequence>MEEDNMQQEEEKSSFSSNDYNPCPICLGPVTHEAYLDRCFHKYCYNCIARWAKFFAAQNSQPTSILKCPFCKSDNFSIVYECEGDSFQRHYINQDPETSTFYSRAHKFRLRCYYREPGAISDKFNVLQYWKVRRYLQPNKWLQIWLKREIQALTQEEDVDIVVHHIVGVIESFMRQNEQGISKRTIEQNREYFKASLCDAARPFLMGRTEHFVNEVELFLASGLTIEAYDDVYSECLETPASSAISEDEEMMPHKLNTELPYLHFFDEDSDAE</sequence>
<dbReference type="OrthoDB" id="21204at2759"/>
<feature type="domain" description="RING-type" evidence="5">
    <location>
        <begin position="23"/>
        <end position="72"/>
    </location>
</feature>
<dbReference type="PANTHER" id="PTHR47692">
    <property type="entry name" value="RING/U-BOX SUPERFAMILY PROTEIN"/>
    <property type="match status" value="1"/>
</dbReference>
<dbReference type="InterPro" id="IPR001841">
    <property type="entry name" value="Znf_RING"/>
</dbReference>